<comment type="similarity">
    <text evidence="2 12">Belongs to the Nudix hydrolase family.</text>
</comment>
<gene>
    <name evidence="14" type="ORF">BRCON_1511</name>
</gene>
<dbReference type="InterPro" id="IPR000086">
    <property type="entry name" value="NUDIX_hydrolase_dom"/>
</dbReference>
<accession>A0A2Z4Y645</accession>
<dbReference type="EC" id="3.6.1.55" evidence="11"/>
<evidence type="ECO:0000256" key="2">
    <source>
        <dbReference type="ARBA" id="ARBA00005582"/>
    </source>
</evidence>
<evidence type="ECO:0000256" key="1">
    <source>
        <dbReference type="ARBA" id="ARBA00001946"/>
    </source>
</evidence>
<dbReference type="PANTHER" id="PTHR47707:SF1">
    <property type="entry name" value="NUDIX HYDROLASE FAMILY PROTEIN"/>
    <property type="match status" value="1"/>
</dbReference>
<evidence type="ECO:0000256" key="11">
    <source>
        <dbReference type="ARBA" id="ARBA00038905"/>
    </source>
</evidence>
<evidence type="ECO:0000256" key="4">
    <source>
        <dbReference type="ARBA" id="ARBA00022705"/>
    </source>
</evidence>
<evidence type="ECO:0000256" key="12">
    <source>
        <dbReference type="RuleBase" id="RU003476"/>
    </source>
</evidence>
<dbReference type="Proteomes" id="UP000262583">
    <property type="component" value="Chromosome"/>
</dbReference>
<dbReference type="GO" id="GO:0044716">
    <property type="term" value="F:8-oxo-GDP phosphatase activity"/>
    <property type="evidence" value="ECO:0007669"/>
    <property type="project" value="TreeGrafter"/>
</dbReference>
<dbReference type="GO" id="GO:0044715">
    <property type="term" value="F:8-oxo-dGDP phosphatase activity"/>
    <property type="evidence" value="ECO:0007669"/>
    <property type="project" value="TreeGrafter"/>
</dbReference>
<dbReference type="InterPro" id="IPR047127">
    <property type="entry name" value="MutT-like"/>
</dbReference>
<dbReference type="InterPro" id="IPR015797">
    <property type="entry name" value="NUDIX_hydrolase-like_dom_sf"/>
</dbReference>
<dbReference type="GO" id="GO:0008413">
    <property type="term" value="F:8-oxo-7,8-dihydroguanosine triphosphate pyrophosphatase activity"/>
    <property type="evidence" value="ECO:0007669"/>
    <property type="project" value="TreeGrafter"/>
</dbReference>
<dbReference type="PRINTS" id="PR00502">
    <property type="entry name" value="NUDIXFAMILY"/>
</dbReference>
<dbReference type="AlphaFoldDB" id="A0A2Z4Y645"/>
<comment type="cofactor">
    <cofactor evidence="1">
        <name>Mg(2+)</name>
        <dbReference type="ChEBI" id="CHEBI:18420"/>
    </cofactor>
</comment>
<keyword evidence="6" id="KW-0227">DNA damage</keyword>
<dbReference type="PROSITE" id="PS00893">
    <property type="entry name" value="NUDIX_BOX"/>
    <property type="match status" value="1"/>
</dbReference>
<sequence>MTDEQTKPVVKVVAGILCRDQKVLLARRPAGDPLAGFWEFPGGKVEPGETPQRALERELDEEFGVKVRAGDFLASRLHSYPDRTIELVVYWATIEGEIAELNAHDDVAWVSPTDLEHYPLAPADEFLKEILLVRSWGSDAIAATQEEASC</sequence>
<keyword evidence="7 12" id="KW-0378">Hydrolase</keyword>
<feature type="domain" description="Nudix hydrolase" evidence="13">
    <location>
        <begin position="8"/>
        <end position="133"/>
    </location>
</feature>
<evidence type="ECO:0000256" key="3">
    <source>
        <dbReference type="ARBA" id="ARBA00022457"/>
    </source>
</evidence>
<dbReference type="PROSITE" id="PS51462">
    <property type="entry name" value="NUDIX"/>
    <property type="match status" value="1"/>
</dbReference>
<keyword evidence="8" id="KW-0460">Magnesium</keyword>
<protein>
    <recommendedName>
        <fullName evidence="11">8-oxo-dGTP diphosphatase</fullName>
        <ecNumber evidence="11">3.6.1.55</ecNumber>
    </recommendedName>
</protein>
<keyword evidence="9" id="KW-0234">DNA repair</keyword>
<dbReference type="GO" id="GO:0035539">
    <property type="term" value="F:8-oxo-7,8-dihydrodeoxyguanosine triphosphate pyrophosphatase activity"/>
    <property type="evidence" value="ECO:0007669"/>
    <property type="project" value="UniProtKB-EC"/>
</dbReference>
<dbReference type="InterPro" id="IPR020476">
    <property type="entry name" value="Nudix_hydrolase"/>
</dbReference>
<evidence type="ECO:0000256" key="10">
    <source>
        <dbReference type="ARBA" id="ARBA00035861"/>
    </source>
</evidence>
<name>A0A2Z4Y645_SUMC1</name>
<dbReference type="GO" id="GO:0006260">
    <property type="term" value="P:DNA replication"/>
    <property type="evidence" value="ECO:0007669"/>
    <property type="project" value="UniProtKB-KW"/>
</dbReference>
<proteinExistence type="inferred from homology"/>
<dbReference type="Pfam" id="PF00293">
    <property type="entry name" value="NUDIX"/>
    <property type="match status" value="1"/>
</dbReference>
<evidence type="ECO:0000313" key="14">
    <source>
        <dbReference type="EMBL" id="AXA36288.1"/>
    </source>
</evidence>
<dbReference type="InterPro" id="IPR020084">
    <property type="entry name" value="NUDIX_hydrolase_CS"/>
</dbReference>
<dbReference type="PANTHER" id="PTHR47707">
    <property type="entry name" value="8-OXO-DGTP DIPHOSPHATASE"/>
    <property type="match status" value="1"/>
</dbReference>
<keyword evidence="5" id="KW-0479">Metal-binding</keyword>
<evidence type="ECO:0000256" key="6">
    <source>
        <dbReference type="ARBA" id="ARBA00022763"/>
    </source>
</evidence>
<dbReference type="Gene3D" id="3.90.79.10">
    <property type="entry name" value="Nucleoside Triphosphate Pyrophosphohydrolase"/>
    <property type="match status" value="1"/>
</dbReference>
<evidence type="ECO:0000256" key="9">
    <source>
        <dbReference type="ARBA" id="ARBA00023204"/>
    </source>
</evidence>
<evidence type="ECO:0000256" key="8">
    <source>
        <dbReference type="ARBA" id="ARBA00022842"/>
    </source>
</evidence>
<comment type="catalytic activity">
    <reaction evidence="10">
        <text>8-oxo-dGTP + H2O = 8-oxo-dGMP + diphosphate + H(+)</text>
        <dbReference type="Rhea" id="RHEA:31575"/>
        <dbReference type="ChEBI" id="CHEBI:15377"/>
        <dbReference type="ChEBI" id="CHEBI:15378"/>
        <dbReference type="ChEBI" id="CHEBI:33019"/>
        <dbReference type="ChEBI" id="CHEBI:63224"/>
        <dbReference type="ChEBI" id="CHEBI:77896"/>
        <dbReference type="EC" id="3.6.1.55"/>
    </reaction>
</comment>
<dbReference type="KEGG" id="schv:BRCON_1511"/>
<dbReference type="GO" id="GO:0006281">
    <property type="term" value="P:DNA repair"/>
    <property type="evidence" value="ECO:0007669"/>
    <property type="project" value="UniProtKB-KW"/>
</dbReference>
<dbReference type="GO" id="GO:0046872">
    <property type="term" value="F:metal ion binding"/>
    <property type="evidence" value="ECO:0007669"/>
    <property type="project" value="UniProtKB-KW"/>
</dbReference>
<dbReference type="EMBL" id="CP030759">
    <property type="protein sequence ID" value="AXA36288.1"/>
    <property type="molecule type" value="Genomic_DNA"/>
</dbReference>
<keyword evidence="4" id="KW-0235">DNA replication</keyword>
<evidence type="ECO:0000256" key="5">
    <source>
        <dbReference type="ARBA" id="ARBA00022723"/>
    </source>
</evidence>
<evidence type="ECO:0000256" key="7">
    <source>
        <dbReference type="ARBA" id="ARBA00022801"/>
    </source>
</evidence>
<dbReference type="SUPFAM" id="SSF55811">
    <property type="entry name" value="Nudix"/>
    <property type="match status" value="1"/>
</dbReference>
<reference evidence="14 15" key="1">
    <citation type="submission" date="2018-05" db="EMBL/GenBank/DDBJ databases">
        <title>A metagenomic window into the 2 km-deep terrestrial subsurface aquifer revealed taxonomically and functionally diverse microbial community comprising novel uncultured bacterial lineages.</title>
        <authorList>
            <person name="Kadnikov V.V."/>
            <person name="Mardanov A.V."/>
            <person name="Beletsky A.V."/>
            <person name="Banks D."/>
            <person name="Pimenov N.V."/>
            <person name="Frank Y.A."/>
            <person name="Karnachuk O.V."/>
            <person name="Ravin N.V."/>
        </authorList>
    </citation>
    <scope>NUCLEOTIDE SEQUENCE [LARGE SCALE GENOMIC DNA]</scope>
    <source>
        <strain evidence="14">BY</strain>
    </source>
</reference>
<evidence type="ECO:0000259" key="13">
    <source>
        <dbReference type="PROSITE" id="PS51462"/>
    </source>
</evidence>
<keyword evidence="3" id="KW-0515">Mutator protein</keyword>
<dbReference type="CDD" id="cd03425">
    <property type="entry name" value="NUDIX_MutT_NudA_like"/>
    <property type="match status" value="1"/>
</dbReference>
<organism evidence="14 15">
    <name type="scientific">Sumerlaea chitinivorans</name>
    <dbReference type="NCBI Taxonomy" id="2250252"/>
    <lineage>
        <taxon>Bacteria</taxon>
        <taxon>Candidatus Sumerlaeota</taxon>
        <taxon>Candidatus Sumerlaeia</taxon>
        <taxon>Candidatus Sumerlaeales</taxon>
        <taxon>Candidatus Sumerlaeaceae</taxon>
        <taxon>Candidatus Sumerlaea</taxon>
    </lineage>
</organism>
<evidence type="ECO:0000313" key="15">
    <source>
        <dbReference type="Proteomes" id="UP000262583"/>
    </source>
</evidence>